<protein>
    <submittedName>
        <fullName evidence="1">Uncharacterized protein</fullName>
    </submittedName>
</protein>
<dbReference type="Proteomes" id="UP000509626">
    <property type="component" value="Chromosome"/>
</dbReference>
<reference evidence="1 2" key="1">
    <citation type="submission" date="2020-06" db="EMBL/GenBank/DDBJ databases">
        <title>NJ-3-1, isolated from saline soil.</title>
        <authorList>
            <person name="Cui H.L."/>
            <person name="Shi X."/>
        </authorList>
    </citation>
    <scope>NUCLEOTIDE SEQUENCE [LARGE SCALE GENOMIC DNA]</scope>
    <source>
        <strain evidence="1 2">NJ-3-1</strain>
    </source>
</reference>
<dbReference type="GeneID" id="56037013"/>
<dbReference type="EMBL" id="CP058579">
    <property type="protein sequence ID" value="QLG61329.1"/>
    <property type="molecule type" value="Genomic_DNA"/>
</dbReference>
<proteinExistence type="predicted"/>
<evidence type="ECO:0000313" key="1">
    <source>
        <dbReference type="EMBL" id="QLG61329.1"/>
    </source>
</evidence>
<organism evidence="1 2">
    <name type="scientific">Halorarum salinum</name>
    <dbReference type="NCBI Taxonomy" id="2743089"/>
    <lineage>
        <taxon>Archaea</taxon>
        <taxon>Methanobacteriati</taxon>
        <taxon>Methanobacteriota</taxon>
        <taxon>Stenosarchaea group</taxon>
        <taxon>Halobacteria</taxon>
        <taxon>Halobacteriales</taxon>
        <taxon>Haloferacaceae</taxon>
        <taxon>Halorarum</taxon>
    </lineage>
</organism>
<dbReference type="KEGG" id="halu:HUG12_06100"/>
<sequence length="56" mass="6162">MGGDPNSGGDPDDLARCTDCGHVYPVQRLDDGTLRPIGIEGVCRCGNDEFRRLRRE</sequence>
<keyword evidence="2" id="KW-1185">Reference proteome</keyword>
<gene>
    <name evidence="1" type="ORF">HUG12_06100</name>
</gene>
<name>A0A7D5LA44_9EURY</name>
<dbReference type="RefSeq" id="WP_179267914.1">
    <property type="nucleotide sequence ID" value="NZ_CP058579.1"/>
</dbReference>
<dbReference type="AlphaFoldDB" id="A0A7D5LA44"/>
<accession>A0A7D5LA44</accession>
<dbReference type="OrthoDB" id="256989at2157"/>
<evidence type="ECO:0000313" key="2">
    <source>
        <dbReference type="Proteomes" id="UP000509626"/>
    </source>
</evidence>